<keyword evidence="4" id="KW-0472">Membrane</keyword>
<evidence type="ECO:0000256" key="3">
    <source>
        <dbReference type="ARBA" id="ARBA00023274"/>
    </source>
</evidence>
<dbReference type="GeneID" id="17427166"/>
<dbReference type="PANTHER" id="PTHR12220">
    <property type="entry name" value="50S/60S RIBOSOMAL PROTEIN L16"/>
    <property type="match status" value="1"/>
</dbReference>
<dbReference type="CDD" id="cd01433">
    <property type="entry name" value="Ribosomal_L16_L10e"/>
    <property type="match status" value="1"/>
</dbReference>
<dbReference type="AlphaFoldDB" id="U3TTZ6"/>
<dbReference type="InterPro" id="IPR000114">
    <property type="entry name" value="Ribosomal_uL16_bact-type"/>
</dbReference>
<protein>
    <submittedName>
        <fullName evidence="5">Large subunit ribosomal protein 16</fullName>
    </submittedName>
</protein>
<dbReference type="Pfam" id="PF00252">
    <property type="entry name" value="Ribosomal_L16"/>
    <property type="match status" value="1"/>
</dbReference>
<evidence type="ECO:0000256" key="2">
    <source>
        <dbReference type="ARBA" id="ARBA00022980"/>
    </source>
</evidence>
<proteinExistence type="inferred from homology"/>
<keyword evidence="5" id="KW-0934">Plastid</keyword>
<dbReference type="RefSeq" id="YP_008757392.1">
    <property type="nucleotide sequence ID" value="NC_022667.1"/>
</dbReference>
<dbReference type="GO" id="GO:0003735">
    <property type="term" value="F:structural constituent of ribosome"/>
    <property type="evidence" value="ECO:0007669"/>
    <property type="project" value="InterPro"/>
</dbReference>
<dbReference type="Gene3D" id="3.90.1170.10">
    <property type="entry name" value="Ribosomal protein L10e/L16"/>
    <property type="match status" value="1"/>
</dbReference>
<dbReference type="InterPro" id="IPR016180">
    <property type="entry name" value="Ribosomal_uL16_dom"/>
</dbReference>
<geneLocation type="apicoplast" evidence="5"/>
<dbReference type="InterPro" id="IPR036920">
    <property type="entry name" value="Ribosomal_uL16_sf"/>
</dbReference>
<keyword evidence="5" id="KW-0933">Apicoplast</keyword>
<organism evidence="5">
    <name type="scientific">Leucocytozoon caulleryi</name>
    <dbReference type="NCBI Taxonomy" id="211597"/>
    <lineage>
        <taxon>Eukaryota</taxon>
        <taxon>Sar</taxon>
        <taxon>Alveolata</taxon>
        <taxon>Apicomplexa</taxon>
        <taxon>Aconoidasida</taxon>
        <taxon>Haemosporida</taxon>
        <taxon>Leucocytozoidae</taxon>
        <taxon>Leucocytozoon</taxon>
    </lineage>
</organism>
<accession>U3TTZ6</accession>
<evidence type="ECO:0000256" key="1">
    <source>
        <dbReference type="ARBA" id="ARBA00008931"/>
    </source>
</evidence>
<dbReference type="PANTHER" id="PTHR12220:SF13">
    <property type="entry name" value="LARGE RIBOSOMAL SUBUNIT PROTEIN UL16M"/>
    <property type="match status" value="1"/>
</dbReference>
<dbReference type="GO" id="GO:0019843">
    <property type="term" value="F:rRNA binding"/>
    <property type="evidence" value="ECO:0007669"/>
    <property type="project" value="InterPro"/>
</dbReference>
<dbReference type="InterPro" id="IPR047873">
    <property type="entry name" value="Ribosomal_uL16"/>
</dbReference>
<evidence type="ECO:0000256" key="4">
    <source>
        <dbReference type="SAM" id="Phobius"/>
    </source>
</evidence>
<keyword evidence="4" id="KW-1133">Transmembrane helix</keyword>
<reference evidence="5" key="1">
    <citation type="submission" date="2013-06" db="EMBL/GenBank/DDBJ databases">
        <title>The apicoplast genome of highly pathogenic bird apicomplex protozoa, Leucocytozoon caulleryi.</title>
        <authorList>
            <person name="Imura T."/>
            <person name="Sato S."/>
            <person name="Sato Y."/>
            <person name="Sakamoto D."/>
            <person name="Isobe T."/>
            <person name="Sasaki K."/>
            <person name="Murata K."/>
            <person name="Holder T."/>
            <person name="Yukawa M."/>
        </authorList>
    </citation>
    <scope>NUCLEOTIDE SEQUENCE</scope>
    <source>
        <strain evidence="5">Niigata</strain>
    </source>
</reference>
<keyword evidence="4" id="KW-0812">Transmembrane</keyword>
<comment type="similarity">
    <text evidence="1">Belongs to the universal ribosomal protein uL16 family.</text>
</comment>
<dbReference type="EMBL" id="AP013071">
    <property type="protein sequence ID" value="BAN94672.1"/>
    <property type="molecule type" value="Genomic_DNA"/>
</dbReference>
<feature type="transmembrane region" description="Helical" evidence="4">
    <location>
        <begin position="20"/>
        <end position="37"/>
    </location>
</feature>
<name>U3TTZ6_LEUCU</name>
<sequence>MIGYFIKKTQRQKVRGIYNLKFLNLYWGIISLSSGYITKVQLDTSIFIINKFMKKIGNYNILIKCIKSVTKKSLKTRMGAGKGSILTYVCKIKKKKLLFEISKISFKNINLLTLKLSYKLPFKLQIIKNKKK</sequence>
<gene>
    <name evidence="5" type="primary">rpl16</name>
</gene>
<keyword evidence="2 5" id="KW-0689">Ribosomal protein</keyword>
<evidence type="ECO:0000313" key="5">
    <source>
        <dbReference type="EMBL" id="BAN94672.1"/>
    </source>
</evidence>
<keyword evidence="3" id="KW-0687">Ribonucleoprotein</keyword>
<dbReference type="GO" id="GO:0032543">
    <property type="term" value="P:mitochondrial translation"/>
    <property type="evidence" value="ECO:0007669"/>
    <property type="project" value="TreeGrafter"/>
</dbReference>
<dbReference type="SUPFAM" id="SSF54686">
    <property type="entry name" value="Ribosomal protein L16p/L10e"/>
    <property type="match status" value="1"/>
</dbReference>
<dbReference type="GO" id="GO:0005762">
    <property type="term" value="C:mitochondrial large ribosomal subunit"/>
    <property type="evidence" value="ECO:0007669"/>
    <property type="project" value="TreeGrafter"/>
</dbReference>